<organism evidence="11 12">
    <name type="scientific">Persicimonas caeni</name>
    <dbReference type="NCBI Taxonomy" id="2292766"/>
    <lineage>
        <taxon>Bacteria</taxon>
        <taxon>Deltaproteobacteria</taxon>
        <taxon>Bradymonadales</taxon>
        <taxon>Bradymonadaceae</taxon>
        <taxon>Persicimonas</taxon>
    </lineage>
</organism>
<accession>A0A5B8Y0D6</accession>
<keyword evidence="12" id="KW-1185">Reference proteome</keyword>
<dbReference type="PANTHER" id="PTHR47963">
    <property type="entry name" value="DEAD-BOX ATP-DEPENDENT RNA HELICASE 47, MITOCHONDRIAL"/>
    <property type="match status" value="1"/>
</dbReference>
<evidence type="ECO:0000259" key="9">
    <source>
        <dbReference type="PROSITE" id="PS51194"/>
    </source>
</evidence>
<evidence type="ECO:0000259" key="10">
    <source>
        <dbReference type="PROSITE" id="PS51195"/>
    </source>
</evidence>
<evidence type="ECO:0000313" key="12">
    <source>
        <dbReference type="Proteomes" id="UP000315995"/>
    </source>
</evidence>
<dbReference type="InterPro" id="IPR012677">
    <property type="entry name" value="Nucleotide-bd_a/b_plait_sf"/>
</dbReference>
<dbReference type="GO" id="GO:0003724">
    <property type="term" value="F:RNA helicase activity"/>
    <property type="evidence" value="ECO:0007669"/>
    <property type="project" value="UniProtKB-EC"/>
</dbReference>
<feature type="region of interest" description="Disordered" evidence="7">
    <location>
        <begin position="519"/>
        <end position="733"/>
    </location>
</feature>
<keyword evidence="4 11" id="KW-0347">Helicase</keyword>
<feature type="region of interest" description="Disordered" evidence="7">
    <location>
        <begin position="16"/>
        <end position="50"/>
    </location>
</feature>
<dbReference type="GO" id="GO:0016787">
    <property type="term" value="F:hydrolase activity"/>
    <property type="evidence" value="ECO:0007669"/>
    <property type="project" value="UniProtKB-KW"/>
</dbReference>
<gene>
    <name evidence="11" type="ORF">FIV42_03315</name>
</gene>
<keyword evidence="5" id="KW-0067">ATP-binding</keyword>
<dbReference type="PROSITE" id="PS51194">
    <property type="entry name" value="HELICASE_CTER"/>
    <property type="match status" value="1"/>
</dbReference>
<dbReference type="InterPro" id="IPR011545">
    <property type="entry name" value="DEAD/DEAH_box_helicase_dom"/>
</dbReference>
<dbReference type="InterPro" id="IPR027417">
    <property type="entry name" value="P-loop_NTPase"/>
</dbReference>
<keyword evidence="3" id="KW-0378">Hydrolase</keyword>
<dbReference type="EMBL" id="CP041186">
    <property type="protein sequence ID" value="QDG49800.1"/>
    <property type="molecule type" value="Genomic_DNA"/>
</dbReference>
<feature type="domain" description="Helicase C-terminal" evidence="9">
    <location>
        <begin position="300"/>
        <end position="449"/>
    </location>
</feature>
<evidence type="ECO:0000256" key="5">
    <source>
        <dbReference type="ARBA" id="ARBA00022840"/>
    </source>
</evidence>
<feature type="compositionally biased region" description="Basic residues" evidence="7">
    <location>
        <begin position="614"/>
        <end position="625"/>
    </location>
</feature>
<feature type="compositionally biased region" description="Basic and acidic residues" evidence="7">
    <location>
        <begin position="536"/>
        <end position="579"/>
    </location>
</feature>
<evidence type="ECO:0000256" key="7">
    <source>
        <dbReference type="SAM" id="MobiDB-lite"/>
    </source>
</evidence>
<dbReference type="Pfam" id="PF00271">
    <property type="entry name" value="Helicase_C"/>
    <property type="match status" value="1"/>
</dbReference>
<evidence type="ECO:0000313" key="11">
    <source>
        <dbReference type="EMBL" id="QDG49800.1"/>
    </source>
</evidence>
<dbReference type="GO" id="GO:0005524">
    <property type="term" value="F:ATP binding"/>
    <property type="evidence" value="ECO:0007669"/>
    <property type="project" value="UniProtKB-KW"/>
</dbReference>
<dbReference type="Pfam" id="PF00270">
    <property type="entry name" value="DEAD"/>
    <property type="match status" value="1"/>
</dbReference>
<feature type="compositionally biased region" description="Low complexity" evidence="7">
    <location>
        <begin position="594"/>
        <end position="608"/>
    </location>
</feature>
<dbReference type="Gene3D" id="3.30.70.330">
    <property type="match status" value="1"/>
</dbReference>
<feature type="compositionally biased region" description="Basic residues" evidence="7">
    <location>
        <begin position="643"/>
        <end position="704"/>
    </location>
</feature>
<dbReference type="InterPro" id="IPR001650">
    <property type="entry name" value="Helicase_C-like"/>
</dbReference>
<protein>
    <recommendedName>
        <fullName evidence="1">RNA helicase</fullName>
        <ecNumber evidence="1">3.6.4.13</ecNumber>
    </recommendedName>
</protein>
<dbReference type="EC" id="3.6.4.13" evidence="1"/>
<feature type="compositionally biased region" description="Low complexity" evidence="7">
    <location>
        <begin position="712"/>
        <end position="723"/>
    </location>
</feature>
<dbReference type="Gene3D" id="3.40.50.300">
    <property type="entry name" value="P-loop containing nucleotide triphosphate hydrolases"/>
    <property type="match status" value="2"/>
</dbReference>
<dbReference type="InterPro" id="IPR005580">
    <property type="entry name" value="DbpA/CsdA_RNA-bd_dom"/>
</dbReference>
<dbReference type="Pfam" id="PF03880">
    <property type="entry name" value="DbpA"/>
    <property type="match status" value="1"/>
</dbReference>
<dbReference type="SMART" id="SM00487">
    <property type="entry name" value="DEXDc"/>
    <property type="match status" value="1"/>
</dbReference>
<name>A0A4Y6PNG9_PERCE</name>
<dbReference type="CDD" id="cd00268">
    <property type="entry name" value="DEADc"/>
    <property type="match status" value="1"/>
</dbReference>
<dbReference type="CDD" id="cd12252">
    <property type="entry name" value="RRM_DbpA"/>
    <property type="match status" value="1"/>
</dbReference>
<evidence type="ECO:0000259" key="8">
    <source>
        <dbReference type="PROSITE" id="PS51192"/>
    </source>
</evidence>
<feature type="domain" description="Helicase ATP-binding" evidence="8">
    <location>
        <begin position="107"/>
        <end position="276"/>
    </location>
</feature>
<dbReference type="Proteomes" id="UP000315995">
    <property type="component" value="Chromosome"/>
</dbReference>
<dbReference type="InterPro" id="IPR050547">
    <property type="entry name" value="DEAD_box_RNA_helicases"/>
</dbReference>
<keyword evidence="2" id="KW-0547">Nucleotide-binding</keyword>
<dbReference type="OrthoDB" id="9805696at2"/>
<evidence type="ECO:0000256" key="2">
    <source>
        <dbReference type="ARBA" id="ARBA00022741"/>
    </source>
</evidence>
<sequence length="807" mass="90039">MRDAAGLCTYAGPAGRSQMYRLPGPDPQNETLAHSPPTSAACGRRASSSRYLRPATRKQASLYRTRESMVETTSEKSFDDFYLSDEMLKALRTVGYKRPTPVQAESIPLILAGIDLIVQSQTGSGKTAAFAIPTIEMLEPKPGRIDVLVLAPTRELAKQVCKEFERLGQYKDLSATAIYGGASYEKQYKALETAQIVSATPGRLLDLAKRGSIDLSNLRILCLDEADEMLSMGFREELNAIVDFLPEERQSLLFSATVNEDIKALAKGMLYYPEYISLSGDQVAAEAVEHVYFRCRGVGRERDLLKVIEYEKPESAIIFANTRDDTFTVTKFLQRHGYRAKVLNGDLPQKQREKTLGEMREGKVDFIVATDVAARGIDITDLTHVINYTLPQSAEVYVHRTGRTGRAGKSGRAVSLVSPAEMATHFDIMSLYDIDITHRELPTADEIVEAQERGRLGELTSQIMELSRIPYGGKLGMARQLLETTNGEDNDERVQMLARLLSLGEAVVRDPKKRDAVTGRAFLKSASPLAPTPEAGRPETTKQEPTKKEAPKQPEPKKKEEEAKAAEAKAAKEEKAPRKERTRKRERSVEKQPAEQAVAVEAEAAPAPEETERPKRRRRRSRGAQKRGETKTEEKPTTEGKSGAKRRRSRGSKSRSRSSKGRKSRSSKGRKSRSSKGRKSRSSKGRKSRGSKGRKSRSSNGRKSRSSESRQTKQSQSKSTESKPQTPSFPVSKMYMNVGRDHFDDEKELLDMICYMSGFAPEDFGDVSVQSSYSFVQVREDYFYDIIKAMNNQEWKGVSLTAEPARK</sequence>
<feature type="compositionally biased region" description="Low complexity" evidence="7">
    <location>
        <begin position="39"/>
        <end position="50"/>
    </location>
</feature>
<dbReference type="InterPro" id="IPR044742">
    <property type="entry name" value="DEAD/DEAH_RhlB"/>
</dbReference>
<dbReference type="PROSITE" id="PS51195">
    <property type="entry name" value="Q_MOTIF"/>
    <property type="match status" value="1"/>
</dbReference>
<evidence type="ECO:0000256" key="3">
    <source>
        <dbReference type="ARBA" id="ARBA00022801"/>
    </source>
</evidence>
<feature type="compositionally biased region" description="Basic and acidic residues" evidence="7">
    <location>
        <begin position="626"/>
        <end position="638"/>
    </location>
</feature>
<evidence type="ECO:0000256" key="4">
    <source>
        <dbReference type="ARBA" id="ARBA00022806"/>
    </source>
</evidence>
<dbReference type="InterPro" id="IPR014001">
    <property type="entry name" value="Helicase_ATP-bd"/>
</dbReference>
<feature type="short sequence motif" description="Q motif" evidence="6">
    <location>
        <begin position="76"/>
        <end position="104"/>
    </location>
</feature>
<dbReference type="SMART" id="SM00490">
    <property type="entry name" value="HELICc"/>
    <property type="match status" value="1"/>
</dbReference>
<feature type="domain" description="DEAD-box RNA helicase Q" evidence="10">
    <location>
        <begin position="76"/>
        <end position="104"/>
    </location>
</feature>
<evidence type="ECO:0000256" key="6">
    <source>
        <dbReference type="PROSITE-ProRule" id="PRU00552"/>
    </source>
</evidence>
<dbReference type="SUPFAM" id="SSF52540">
    <property type="entry name" value="P-loop containing nucleoside triphosphate hydrolases"/>
    <property type="match status" value="1"/>
</dbReference>
<dbReference type="GO" id="GO:0003723">
    <property type="term" value="F:RNA binding"/>
    <property type="evidence" value="ECO:0007669"/>
    <property type="project" value="TreeGrafter"/>
</dbReference>
<dbReference type="PROSITE" id="PS51192">
    <property type="entry name" value="HELICASE_ATP_BIND_1"/>
    <property type="match status" value="1"/>
</dbReference>
<dbReference type="AlphaFoldDB" id="A0A4Y6PNG9"/>
<proteinExistence type="predicted"/>
<dbReference type="PANTHER" id="PTHR47963:SF8">
    <property type="entry name" value="ATP-DEPENDENT RNA HELICASE DEAD"/>
    <property type="match status" value="1"/>
</dbReference>
<accession>A0A4Y6PNG9</accession>
<dbReference type="InterPro" id="IPR014014">
    <property type="entry name" value="RNA_helicase_DEAD_Q_motif"/>
</dbReference>
<feature type="compositionally biased region" description="Polar residues" evidence="7">
    <location>
        <begin position="28"/>
        <end position="38"/>
    </location>
</feature>
<dbReference type="CDD" id="cd18787">
    <property type="entry name" value="SF2_C_DEAD"/>
    <property type="match status" value="1"/>
</dbReference>
<reference evidence="11 12" key="1">
    <citation type="submission" date="2019-06" db="EMBL/GenBank/DDBJ databases">
        <title>Persicimonas caeni gen. nov., sp. nov., a predatory bacterium isolated from solar saltern.</title>
        <authorList>
            <person name="Wang S."/>
        </authorList>
    </citation>
    <scope>NUCLEOTIDE SEQUENCE [LARGE SCALE GENOMIC DNA]</scope>
    <source>
        <strain evidence="11 12">YN101</strain>
    </source>
</reference>
<evidence type="ECO:0000256" key="1">
    <source>
        <dbReference type="ARBA" id="ARBA00012552"/>
    </source>
</evidence>